<reference evidence="1" key="1">
    <citation type="submission" date="2022-06" db="EMBL/GenBank/DDBJ databases">
        <title>Akkermansia biwalacus sp. nov., an anaerobic mucin-degrading bacterium isolated from human intestine.</title>
        <authorList>
            <person name="Kobayashi Y."/>
            <person name="Inoue S."/>
            <person name="Kawahara T."/>
            <person name="Kohda N."/>
        </authorList>
    </citation>
    <scope>NUCLEOTIDE SEQUENCE</scope>
    <source>
        <strain evidence="1">WON2089</strain>
    </source>
</reference>
<dbReference type="Proteomes" id="UP001062263">
    <property type="component" value="Chromosome"/>
</dbReference>
<sequence>MPVFSIHHHKKSNKFLITSATADDKHVYELNEIKSLIPKKNSLIFSGKFTNEEHQTIERLFCEYKIEIIGNGLPVKNGGYNVEFQTLDNLFKKLPEN</sequence>
<evidence type="ECO:0000313" key="1">
    <source>
        <dbReference type="EMBL" id="BDL42628.1"/>
    </source>
</evidence>
<dbReference type="RefSeq" id="WP_215434926.1">
    <property type="nucleotide sequence ID" value="NZ_AP025943.1"/>
</dbReference>
<keyword evidence="2" id="KW-1185">Reference proteome</keyword>
<proteinExistence type="predicted"/>
<evidence type="ECO:0000313" key="2">
    <source>
        <dbReference type="Proteomes" id="UP001062263"/>
    </source>
</evidence>
<accession>A0ABN6QEK0</accession>
<gene>
    <name evidence="1" type="ORF">Abiwalacus_02020</name>
</gene>
<name>A0ABN6QEK0_9BACT</name>
<organism evidence="1 2">
    <name type="scientific">Akkermansia biwaensis</name>
    <dbReference type="NCBI Taxonomy" id="2946555"/>
    <lineage>
        <taxon>Bacteria</taxon>
        <taxon>Pseudomonadati</taxon>
        <taxon>Verrucomicrobiota</taxon>
        <taxon>Verrucomicrobiia</taxon>
        <taxon>Verrucomicrobiales</taxon>
        <taxon>Akkermansiaceae</taxon>
        <taxon>Akkermansia</taxon>
    </lineage>
</organism>
<dbReference type="EMBL" id="AP025943">
    <property type="protein sequence ID" value="BDL42628.1"/>
    <property type="molecule type" value="Genomic_DNA"/>
</dbReference>
<protein>
    <submittedName>
        <fullName evidence="1">Uncharacterized protein</fullName>
    </submittedName>
</protein>